<protein>
    <submittedName>
        <fullName evidence="2">Uncharacterized protein</fullName>
    </submittedName>
</protein>
<keyword evidence="3" id="KW-1185">Reference proteome</keyword>
<accession>A0ABQ4WNV3</accession>
<gene>
    <name evidence="2" type="ORF">Tco_0627907</name>
</gene>
<evidence type="ECO:0000313" key="3">
    <source>
        <dbReference type="Proteomes" id="UP001151760"/>
    </source>
</evidence>
<feature type="region of interest" description="Disordered" evidence="1">
    <location>
        <begin position="225"/>
        <end position="258"/>
    </location>
</feature>
<evidence type="ECO:0000313" key="2">
    <source>
        <dbReference type="EMBL" id="GJS54545.1"/>
    </source>
</evidence>
<comment type="caution">
    <text evidence="2">The sequence shown here is derived from an EMBL/GenBank/DDBJ whole genome shotgun (WGS) entry which is preliminary data.</text>
</comment>
<proteinExistence type="predicted"/>
<reference evidence="2" key="1">
    <citation type="journal article" date="2022" name="Int. J. Mol. Sci.">
        <title>Draft Genome of Tanacetum Coccineum: Genomic Comparison of Closely Related Tanacetum-Family Plants.</title>
        <authorList>
            <person name="Yamashiro T."/>
            <person name="Shiraishi A."/>
            <person name="Nakayama K."/>
            <person name="Satake H."/>
        </authorList>
    </citation>
    <scope>NUCLEOTIDE SEQUENCE</scope>
</reference>
<dbReference type="EMBL" id="BQNB010008806">
    <property type="protein sequence ID" value="GJS54545.1"/>
    <property type="molecule type" value="Genomic_DNA"/>
</dbReference>
<name>A0ABQ4WNV3_9ASTR</name>
<evidence type="ECO:0000256" key="1">
    <source>
        <dbReference type="SAM" id="MobiDB-lite"/>
    </source>
</evidence>
<organism evidence="2 3">
    <name type="scientific">Tanacetum coccineum</name>
    <dbReference type="NCBI Taxonomy" id="301880"/>
    <lineage>
        <taxon>Eukaryota</taxon>
        <taxon>Viridiplantae</taxon>
        <taxon>Streptophyta</taxon>
        <taxon>Embryophyta</taxon>
        <taxon>Tracheophyta</taxon>
        <taxon>Spermatophyta</taxon>
        <taxon>Magnoliopsida</taxon>
        <taxon>eudicotyledons</taxon>
        <taxon>Gunneridae</taxon>
        <taxon>Pentapetalae</taxon>
        <taxon>asterids</taxon>
        <taxon>campanulids</taxon>
        <taxon>Asterales</taxon>
        <taxon>Asteraceae</taxon>
        <taxon>Asteroideae</taxon>
        <taxon>Anthemideae</taxon>
        <taxon>Anthemidinae</taxon>
        <taxon>Tanacetum</taxon>
    </lineage>
</organism>
<sequence>MDPCYDEVFSAWMAFGGNKRDLGSFREETDEITDLHQILEKVLLTERGDGVAGIKRRRRDPYSDGVRDLVMVLGRSRLNEDLESSTQRQLQDYNATPFDARTTPTPIRVVVDPEYQSLYRFSSLVSENEFSDGLWRSTAAVTTAAGGGYDDGNTRIVLEKVRGTSTRRMWWSNHLENSAEKKQYKSIYSYLRHVVALVGVGRKSLVETSSLQVVSERVDLRRWQTKPRKKGTSESTVVDENWGRCNKRQDPKKTGSSKDVVASLDRRVAGVETTMAELKTQVEGLEGLDSDFTSMRKDFWVAINTLGGDLECKIHDLIDMFMGKITKLWERSLKKRSSRHIKALKTCKLMLH</sequence>
<dbReference type="Proteomes" id="UP001151760">
    <property type="component" value="Unassembled WGS sequence"/>
</dbReference>
<reference evidence="2" key="2">
    <citation type="submission" date="2022-01" db="EMBL/GenBank/DDBJ databases">
        <authorList>
            <person name="Yamashiro T."/>
            <person name="Shiraishi A."/>
            <person name="Satake H."/>
            <person name="Nakayama K."/>
        </authorList>
    </citation>
    <scope>NUCLEOTIDE SEQUENCE</scope>
</reference>